<organism evidence="2 3">
    <name type="scientific">Iocasia fonsfrigidae</name>
    <dbReference type="NCBI Taxonomy" id="2682810"/>
    <lineage>
        <taxon>Bacteria</taxon>
        <taxon>Bacillati</taxon>
        <taxon>Bacillota</taxon>
        <taxon>Clostridia</taxon>
        <taxon>Halanaerobiales</taxon>
        <taxon>Halanaerobiaceae</taxon>
        <taxon>Iocasia</taxon>
    </lineage>
</organism>
<dbReference type="InterPro" id="IPR039246">
    <property type="entry name" value="Flagellar_FlgA"/>
</dbReference>
<sequence length="326" mass="36596">MSKLMRLKHIITVIIFAIVLCGTVEASVIITIPDRVVINKSWIELGDIATIKGLTGKDLMGLSSIKLGKATLPGYSREIPRGQIILLLKDKGFSIPDIELMMGESVIVETISYQIPSKKILAQAKEFLLKSLAYPPERITIKEKFIPPNIVVPAKNYQLEFVMPRNKSLSGDISLQVKIIIDGAVYKNIFIRLQVSILQDVFIAKRRILRGEKIRESDFSLETSQVNAFRGELITDLENHLVEYGKVSKYIPKGAVLTSDYLDLPIIVKVGDEIVAEIKMGAIMVTTKVEARQRGKKGEYIIVENLKTGRRFKAMIINPHLVRLEQ</sequence>
<name>A0A8A7K5L0_9FIRM</name>
<dbReference type="Gene3D" id="3.90.1210.10">
    <property type="entry name" value="Antifreeze-like/N-acetylneuraminic acid synthase C-terminal domain"/>
    <property type="match status" value="1"/>
</dbReference>
<keyword evidence="2" id="KW-0969">Cilium</keyword>
<dbReference type="NCBIfam" id="TIGR03170">
    <property type="entry name" value="flgA_cterm"/>
    <property type="match status" value="1"/>
</dbReference>
<dbReference type="PANTHER" id="PTHR36307">
    <property type="entry name" value="FLAGELLA BASAL BODY P-RING FORMATION PROTEIN FLGA"/>
    <property type="match status" value="1"/>
</dbReference>
<dbReference type="InterPro" id="IPR017585">
    <property type="entry name" value="SAF_FlgA"/>
</dbReference>
<gene>
    <name evidence="2" type="primary">flgA</name>
    <name evidence="2" type="ORF">GM661_02830</name>
</gene>
<proteinExistence type="predicted"/>
<dbReference type="AlphaFoldDB" id="A0A8A7K5L0"/>
<keyword evidence="2" id="KW-0966">Cell projection</keyword>
<dbReference type="Proteomes" id="UP000665020">
    <property type="component" value="Chromosome"/>
</dbReference>
<dbReference type="Gene3D" id="2.30.30.760">
    <property type="match status" value="1"/>
</dbReference>
<dbReference type="KEGG" id="ifn:GM661_02830"/>
<keyword evidence="3" id="KW-1185">Reference proteome</keyword>
<dbReference type="CDD" id="cd11614">
    <property type="entry name" value="SAF_CpaB_FlgA_like"/>
    <property type="match status" value="1"/>
</dbReference>
<keyword evidence="2" id="KW-0282">Flagellum</keyword>
<protein>
    <submittedName>
        <fullName evidence="2">Flagellar basal body P-ring formation protein FlgA</fullName>
    </submittedName>
</protein>
<evidence type="ECO:0000259" key="1">
    <source>
        <dbReference type="Pfam" id="PF13144"/>
    </source>
</evidence>
<dbReference type="EMBL" id="CP046640">
    <property type="protein sequence ID" value="QTL96986.1"/>
    <property type="molecule type" value="Genomic_DNA"/>
</dbReference>
<feature type="domain" description="Flagella basal body P-ring formation protein FlgA SAF" evidence="1">
    <location>
        <begin position="200"/>
        <end position="323"/>
    </location>
</feature>
<dbReference type="GO" id="GO:0044780">
    <property type="term" value="P:bacterial-type flagellum assembly"/>
    <property type="evidence" value="ECO:0007669"/>
    <property type="project" value="InterPro"/>
</dbReference>
<reference evidence="2" key="1">
    <citation type="submission" date="2019-12" db="EMBL/GenBank/DDBJ databases">
        <authorList>
            <person name="zhang j."/>
            <person name="sun C.M."/>
        </authorList>
    </citation>
    <scope>NUCLEOTIDE SEQUENCE</scope>
    <source>
        <strain evidence="2">NS-1</strain>
    </source>
</reference>
<evidence type="ECO:0000313" key="3">
    <source>
        <dbReference type="Proteomes" id="UP000665020"/>
    </source>
</evidence>
<dbReference type="Pfam" id="PF13144">
    <property type="entry name" value="ChapFlgA"/>
    <property type="match status" value="1"/>
</dbReference>
<accession>A0A8A7K5L0</accession>
<dbReference type="PANTHER" id="PTHR36307:SF1">
    <property type="entry name" value="FLAGELLA BASAL BODY P-RING FORMATION PROTEIN FLGA"/>
    <property type="match status" value="1"/>
</dbReference>
<evidence type="ECO:0000313" key="2">
    <source>
        <dbReference type="EMBL" id="QTL96986.1"/>
    </source>
</evidence>